<dbReference type="InterPro" id="IPR029058">
    <property type="entry name" value="AB_hydrolase_fold"/>
</dbReference>
<name>A0A4Y9F2R2_9MICC</name>
<organism evidence="1 2">
    <name type="scientific">Rothia nasimurium</name>
    <dbReference type="NCBI Taxonomy" id="85336"/>
    <lineage>
        <taxon>Bacteria</taxon>
        <taxon>Bacillati</taxon>
        <taxon>Actinomycetota</taxon>
        <taxon>Actinomycetes</taxon>
        <taxon>Micrococcales</taxon>
        <taxon>Micrococcaceae</taxon>
        <taxon>Rothia</taxon>
    </lineage>
</organism>
<dbReference type="EMBL" id="SPQC01000040">
    <property type="protein sequence ID" value="TFU21058.1"/>
    <property type="molecule type" value="Genomic_DNA"/>
</dbReference>
<reference evidence="1 2" key="1">
    <citation type="submission" date="2019-03" db="EMBL/GenBank/DDBJ databases">
        <title>Diversity of the mouse oral microbiome.</title>
        <authorList>
            <person name="Joseph S."/>
            <person name="Aduse-Opoku J."/>
            <person name="Curtis M."/>
            <person name="Wade W."/>
            <person name="Hashim A."/>
        </authorList>
    </citation>
    <scope>NUCLEOTIDE SEQUENCE [LARGE SCALE GENOMIC DNA]</scope>
    <source>
        <strain evidence="2">irhom_31</strain>
    </source>
</reference>
<sequence length="155" mass="17459">MYQEFYSNSELRTNWFLATTQRLQLLRLVAASARFAGLKFYRFEARQDDAEQVQFAALTLVLPGVLKQVIFRGTDDTLTGWKEDFHLAARQQIPAQALAVDYLSRALARAPKTPLYVTGHSKGGHLAVHAASMQSEKAQDRIDELITFDSPRLCA</sequence>
<evidence type="ECO:0000313" key="2">
    <source>
        <dbReference type="Proteomes" id="UP000297951"/>
    </source>
</evidence>
<evidence type="ECO:0000313" key="1">
    <source>
        <dbReference type="EMBL" id="TFU21058.1"/>
    </source>
</evidence>
<dbReference type="Proteomes" id="UP000297951">
    <property type="component" value="Unassembled WGS sequence"/>
</dbReference>
<accession>A0A4Y9F2R2</accession>
<dbReference type="OrthoDB" id="9769481at2"/>
<dbReference type="CDD" id="cd00741">
    <property type="entry name" value="Lipase"/>
    <property type="match status" value="1"/>
</dbReference>
<dbReference type="AlphaFoldDB" id="A0A4Y9F2R2"/>
<dbReference type="Gene3D" id="3.40.50.1820">
    <property type="entry name" value="alpha/beta hydrolase"/>
    <property type="match status" value="1"/>
</dbReference>
<dbReference type="Pfam" id="PF11187">
    <property type="entry name" value="Mbeg1-like"/>
    <property type="match status" value="1"/>
</dbReference>
<gene>
    <name evidence="1" type="ORF">E4U03_10010</name>
</gene>
<comment type="caution">
    <text evidence="1">The sequence shown here is derived from an EMBL/GenBank/DDBJ whole genome shotgun (WGS) entry which is preliminary data.</text>
</comment>
<proteinExistence type="predicted"/>
<protein>
    <submittedName>
        <fullName evidence="1">DUF2974 domain-containing protein</fullName>
    </submittedName>
</protein>
<dbReference type="InterPro" id="IPR024499">
    <property type="entry name" value="Mbeg1-like"/>
</dbReference>
<dbReference type="SUPFAM" id="SSF53474">
    <property type="entry name" value="alpha/beta-Hydrolases"/>
    <property type="match status" value="1"/>
</dbReference>